<dbReference type="Ensembl" id="ENSCCRT00015073425.1">
    <property type="protein sequence ID" value="ENSCCRP00015071121.1"/>
    <property type="gene ID" value="ENSCCRG00015028814.1"/>
</dbReference>
<evidence type="ECO:0000313" key="8">
    <source>
        <dbReference type="Ensembl" id="ENSCCRP00015071121.1"/>
    </source>
</evidence>
<proteinExistence type="inferred from homology"/>
<keyword evidence="3" id="KW-0645">Protease</keyword>
<dbReference type="InterPro" id="IPR051947">
    <property type="entry name" value="Sentrin-specific_protease"/>
</dbReference>
<name>A0A8C1WTS9_CYPCA</name>
<dbReference type="Proteomes" id="UP000694700">
    <property type="component" value="Unplaced"/>
</dbReference>
<evidence type="ECO:0000256" key="4">
    <source>
        <dbReference type="ARBA" id="ARBA00022786"/>
    </source>
</evidence>
<evidence type="ECO:0000313" key="9">
    <source>
        <dbReference type="Proteomes" id="UP000694700"/>
    </source>
</evidence>
<organism evidence="8 9">
    <name type="scientific">Cyprinus carpio</name>
    <name type="common">Common carp</name>
    <dbReference type="NCBI Taxonomy" id="7962"/>
    <lineage>
        <taxon>Eukaryota</taxon>
        <taxon>Metazoa</taxon>
        <taxon>Chordata</taxon>
        <taxon>Craniata</taxon>
        <taxon>Vertebrata</taxon>
        <taxon>Euteleostomi</taxon>
        <taxon>Actinopterygii</taxon>
        <taxon>Neopterygii</taxon>
        <taxon>Teleostei</taxon>
        <taxon>Ostariophysi</taxon>
        <taxon>Cypriniformes</taxon>
        <taxon>Cyprinidae</taxon>
        <taxon>Cyprininae</taxon>
        <taxon>Cyprinus</taxon>
    </lineage>
</organism>
<feature type="transmembrane region" description="Helical" evidence="6">
    <location>
        <begin position="12"/>
        <end position="34"/>
    </location>
</feature>
<sequence length="747" mass="86891">MIEATEPKTRMLRCFMKVSYIFTLAIVNCAISVLDKVRSFGQDRKNISKIKPLKRNAAGLQLLGTRTILTDQSDPEVKTESKDEPYTRCFEQPFKRFSYALQSTWRSDARKHLTNNPSVDMLSSNKEKETRNELDTQYEDLFSFADTDLFVGQKKTTFKNCEDTSPKKQLLRKYRMRDEFGNIMRRVRVKNPIAKKVILPKSPKRHVAQRLNSLTLNIRCFKVGMLTKNFRRSDALTNQCTFTVDYIEIANQERIEASDLMGCEWCTEQKLPALFLQTTRETCLHLQVQLDMSEDDSEMWCDCRSRNENEKYVVLIFENEITLSEQIILEEIFTEMGKRHNISCFPAKLSFEEASNRRLKAHQCAQKQELEEDELPVMSQHGLVPFLASPDPHRWEIAALSVSDGEEDDLIELPSSPKQDIKKLVVYPPPPAKGGITITEDDLNCLEEGEFLNDVIIDFYLRYLVCEQQEKEDASKYHVFSSFFFKHLTQKDHRRLPGTTDLSIQERRHSRVKTWTRGVNLFEKDFIFVPINQMSHWYLAVICFPGKISQTSGLDLHLDGRRYSVEYLCNQSPPNPMSLFYSPESSKQLSRWSQSIDKLDQSFCFLSDEEAEDDDQTVKNRSVLNSDSNVSKQPCILIMDSLPCSGRASVVQILQEYLQEEWKVKMGSEQSFGNGVMDGWSPIVPKQDNYTDCGIFLLQYVESFLKDPPQTFHHNMDLNGWFSQRTVKRKRRQIKRLILRLHRQKQV</sequence>
<keyword evidence="4" id="KW-0833">Ubl conjugation pathway</keyword>
<dbReference type="Pfam" id="PF02902">
    <property type="entry name" value="Peptidase_C48"/>
    <property type="match status" value="1"/>
</dbReference>
<evidence type="ECO:0000256" key="1">
    <source>
        <dbReference type="ARBA" id="ARBA00005234"/>
    </source>
</evidence>
<dbReference type="GO" id="GO:0016926">
    <property type="term" value="P:protein desumoylation"/>
    <property type="evidence" value="ECO:0007669"/>
    <property type="project" value="TreeGrafter"/>
</dbReference>
<dbReference type="Gene3D" id="3.40.395.10">
    <property type="entry name" value="Adenoviral Proteinase, Chain A"/>
    <property type="match status" value="1"/>
</dbReference>
<dbReference type="PANTHER" id="PTHR46896">
    <property type="entry name" value="SENTRIN-SPECIFIC PROTEASE"/>
    <property type="match status" value="1"/>
</dbReference>
<dbReference type="PROSITE" id="PS50600">
    <property type="entry name" value="ULP_PROTEASE"/>
    <property type="match status" value="1"/>
</dbReference>
<dbReference type="GO" id="GO:0006508">
    <property type="term" value="P:proteolysis"/>
    <property type="evidence" value="ECO:0007669"/>
    <property type="project" value="UniProtKB-KW"/>
</dbReference>
<accession>A0A8C1WTS9</accession>
<evidence type="ECO:0000256" key="5">
    <source>
        <dbReference type="ARBA" id="ARBA00022801"/>
    </source>
</evidence>
<keyword evidence="6" id="KW-0812">Transmembrane</keyword>
<keyword evidence="6" id="KW-1133">Transmembrane helix</keyword>
<dbReference type="SUPFAM" id="SSF54001">
    <property type="entry name" value="Cysteine proteinases"/>
    <property type="match status" value="1"/>
</dbReference>
<keyword evidence="2" id="KW-0597">Phosphoprotein</keyword>
<feature type="domain" description="Ubiquitin-like protease family profile" evidence="7">
    <location>
        <begin position="436"/>
        <end position="704"/>
    </location>
</feature>
<dbReference type="GO" id="GO:0090169">
    <property type="term" value="P:regulation of spindle assembly"/>
    <property type="evidence" value="ECO:0007669"/>
    <property type="project" value="TreeGrafter"/>
</dbReference>
<evidence type="ECO:0000256" key="2">
    <source>
        <dbReference type="ARBA" id="ARBA00022553"/>
    </source>
</evidence>
<dbReference type="AlphaFoldDB" id="A0A8C1WTS9"/>
<dbReference type="InterPro" id="IPR038765">
    <property type="entry name" value="Papain-like_cys_pep_sf"/>
</dbReference>
<reference evidence="8" key="1">
    <citation type="submission" date="2025-08" db="UniProtKB">
        <authorList>
            <consortium name="Ensembl"/>
        </authorList>
    </citation>
    <scope>IDENTIFICATION</scope>
</reference>
<dbReference type="GO" id="GO:0005634">
    <property type="term" value="C:nucleus"/>
    <property type="evidence" value="ECO:0007669"/>
    <property type="project" value="TreeGrafter"/>
</dbReference>
<dbReference type="PANTHER" id="PTHR46896:SF1">
    <property type="entry name" value="SENTRIN-SPECIFIC PROTEASE 6"/>
    <property type="match status" value="1"/>
</dbReference>
<dbReference type="GO" id="GO:0005737">
    <property type="term" value="C:cytoplasm"/>
    <property type="evidence" value="ECO:0007669"/>
    <property type="project" value="TreeGrafter"/>
</dbReference>
<evidence type="ECO:0000259" key="7">
    <source>
        <dbReference type="PROSITE" id="PS50600"/>
    </source>
</evidence>
<comment type="similarity">
    <text evidence="1">Belongs to the peptidase C48 family.</text>
</comment>
<dbReference type="GO" id="GO:0070139">
    <property type="term" value="F:SUMO-specific endopeptidase activity"/>
    <property type="evidence" value="ECO:0007669"/>
    <property type="project" value="TreeGrafter"/>
</dbReference>
<dbReference type="InterPro" id="IPR003653">
    <property type="entry name" value="Peptidase_C48_C"/>
</dbReference>
<keyword evidence="5" id="KW-0378">Hydrolase</keyword>
<evidence type="ECO:0000256" key="3">
    <source>
        <dbReference type="ARBA" id="ARBA00022670"/>
    </source>
</evidence>
<protein>
    <submittedName>
        <fullName evidence="8">SUMO specific peptidase 6b</fullName>
    </submittedName>
</protein>
<evidence type="ECO:0000256" key="6">
    <source>
        <dbReference type="SAM" id="Phobius"/>
    </source>
</evidence>
<dbReference type="GO" id="GO:0090234">
    <property type="term" value="P:regulation of kinetochore assembly"/>
    <property type="evidence" value="ECO:0007669"/>
    <property type="project" value="TreeGrafter"/>
</dbReference>
<keyword evidence="6" id="KW-0472">Membrane</keyword>